<dbReference type="Proteomes" id="UP000054632">
    <property type="component" value="Unassembled WGS sequence"/>
</dbReference>
<comment type="caution">
    <text evidence="1">The sequence shown here is derived from an EMBL/GenBank/DDBJ whole genome shotgun (WGS) entry which is preliminary data.</text>
</comment>
<dbReference type="EMBL" id="JYDR01000111">
    <property type="protein sequence ID" value="KRY68456.1"/>
    <property type="molecule type" value="Genomic_DNA"/>
</dbReference>
<accession>A0A0V1E4D0</accession>
<protein>
    <submittedName>
        <fullName evidence="1">Uncharacterized protein</fullName>
    </submittedName>
</protein>
<gene>
    <name evidence="1" type="ORF">T4A_10969</name>
</gene>
<name>A0A0V1E4D0_TRIPS</name>
<evidence type="ECO:0000313" key="2">
    <source>
        <dbReference type="Proteomes" id="UP000054632"/>
    </source>
</evidence>
<sequence>MKSISPVYFSLFRNYRFWTFRYFSFSCENYFKKIFLQEAY</sequence>
<reference evidence="1 2" key="1">
    <citation type="submission" date="2015-01" db="EMBL/GenBank/DDBJ databases">
        <title>Evolution of Trichinella species and genotypes.</title>
        <authorList>
            <person name="Korhonen P.K."/>
            <person name="Edoardo P."/>
            <person name="Giuseppe L.R."/>
            <person name="Gasser R.B."/>
        </authorList>
    </citation>
    <scope>NUCLEOTIDE SEQUENCE [LARGE SCALE GENOMIC DNA]</scope>
    <source>
        <strain evidence="1">ISS13</strain>
    </source>
</reference>
<dbReference type="AlphaFoldDB" id="A0A0V1E4D0"/>
<organism evidence="1 2">
    <name type="scientific">Trichinella pseudospiralis</name>
    <name type="common">Parasitic roundworm</name>
    <dbReference type="NCBI Taxonomy" id="6337"/>
    <lineage>
        <taxon>Eukaryota</taxon>
        <taxon>Metazoa</taxon>
        <taxon>Ecdysozoa</taxon>
        <taxon>Nematoda</taxon>
        <taxon>Enoplea</taxon>
        <taxon>Dorylaimia</taxon>
        <taxon>Trichinellida</taxon>
        <taxon>Trichinellidae</taxon>
        <taxon>Trichinella</taxon>
    </lineage>
</organism>
<proteinExistence type="predicted"/>
<evidence type="ECO:0000313" key="1">
    <source>
        <dbReference type="EMBL" id="KRY68456.1"/>
    </source>
</evidence>